<dbReference type="InterPro" id="IPR001245">
    <property type="entry name" value="Ser-Thr/Tyr_kinase_cat_dom"/>
</dbReference>
<dbReference type="EMBL" id="JEMT01025174">
    <property type="protein sequence ID" value="EXX61649.1"/>
    <property type="molecule type" value="Genomic_DNA"/>
</dbReference>
<proteinExistence type="predicted"/>
<evidence type="ECO:0000313" key="3">
    <source>
        <dbReference type="Proteomes" id="UP000022910"/>
    </source>
</evidence>
<dbReference type="InterPro" id="IPR011009">
    <property type="entry name" value="Kinase-like_dom_sf"/>
</dbReference>
<dbReference type="HOGENOM" id="CLU_000288_7_34_1"/>
<sequence length="397" mass="46084">MFELVLGKCNICEEQLFNKYWCKGCRTKYFLERFSTWTSENDELDNFIQESQLNAREEHGYFRWFNYDIFENLQLIGSNKGYSEVYYAMIKQDELIMMSYDRFVVSNYLDAPNSHIPRAVALKRIINSGRTVKEFINSIKNYFVCMDETITKCYGITKDPSTQDYMLILQYANVKSLNDSTTLKNFSSSLSWTEKKELFKTIVQAIKLLHESNLIHKNLHLGNILLNRTSGPHSIQNVCVSDIEMCNSINEQKHQSKLFGVMPFTAPEVLKGERQSKSSNIYSLGMIFWCIISGQLPYSKFSHDSFLAYELCKGKRPMIPNGTPQDLVEILNQCWESDPSKRPSIHSIAFSLNWSVVSDGGSIDYNSNDLYKNPNAFYSRRLIDFNFKSFDKVESYL</sequence>
<dbReference type="SMR" id="A0A015K2Q3"/>
<gene>
    <name evidence="2" type="ORF">RirG_169230</name>
</gene>
<dbReference type="Proteomes" id="UP000022910">
    <property type="component" value="Unassembled WGS sequence"/>
</dbReference>
<reference evidence="2 3" key="1">
    <citation type="submission" date="2014-02" db="EMBL/GenBank/DDBJ databases">
        <title>Single nucleus genome sequencing reveals high similarity among nuclei of an endomycorrhizal fungus.</title>
        <authorList>
            <person name="Lin K."/>
            <person name="Geurts R."/>
            <person name="Zhang Z."/>
            <person name="Limpens E."/>
            <person name="Saunders D.G."/>
            <person name="Mu D."/>
            <person name="Pang E."/>
            <person name="Cao H."/>
            <person name="Cha H."/>
            <person name="Lin T."/>
            <person name="Zhou Q."/>
            <person name="Shang Y."/>
            <person name="Li Y."/>
            <person name="Ivanov S."/>
            <person name="Sharma T."/>
            <person name="Velzen R.V."/>
            <person name="Ruijter N.D."/>
            <person name="Aanen D.K."/>
            <person name="Win J."/>
            <person name="Kamoun S."/>
            <person name="Bisseling T."/>
            <person name="Huang S."/>
        </authorList>
    </citation>
    <scope>NUCLEOTIDE SEQUENCE [LARGE SCALE GENOMIC DNA]</scope>
    <source>
        <strain evidence="3">DAOM197198w</strain>
    </source>
</reference>
<dbReference type="OrthoDB" id="2304708at2759"/>
<dbReference type="PANTHER" id="PTHR45756">
    <property type="entry name" value="PALMITOYLTRANSFERASE"/>
    <property type="match status" value="1"/>
</dbReference>
<protein>
    <submittedName>
        <fullName evidence="2">Cla4p</fullName>
    </submittedName>
</protein>
<dbReference type="InterPro" id="IPR053215">
    <property type="entry name" value="TKL_Ser/Thr_kinase"/>
</dbReference>
<dbReference type="AlphaFoldDB" id="A0A015K2Q3"/>
<keyword evidence="3" id="KW-1185">Reference proteome</keyword>
<name>A0A015K2Q3_RHIIW</name>
<dbReference type="GO" id="GO:0004672">
    <property type="term" value="F:protein kinase activity"/>
    <property type="evidence" value="ECO:0007669"/>
    <property type="project" value="InterPro"/>
</dbReference>
<dbReference type="SUPFAM" id="SSF56112">
    <property type="entry name" value="Protein kinase-like (PK-like)"/>
    <property type="match status" value="1"/>
</dbReference>
<dbReference type="PANTHER" id="PTHR45756:SF1">
    <property type="entry name" value="PROTEIN KINASE DOMAIN CONTAINING PROTEIN"/>
    <property type="match status" value="1"/>
</dbReference>
<accession>A0A015K2Q3</accession>
<feature type="domain" description="Protein kinase" evidence="1">
    <location>
        <begin position="70"/>
        <end position="355"/>
    </location>
</feature>
<organism evidence="2 3">
    <name type="scientific">Rhizophagus irregularis (strain DAOM 197198w)</name>
    <name type="common">Glomus intraradices</name>
    <dbReference type="NCBI Taxonomy" id="1432141"/>
    <lineage>
        <taxon>Eukaryota</taxon>
        <taxon>Fungi</taxon>
        <taxon>Fungi incertae sedis</taxon>
        <taxon>Mucoromycota</taxon>
        <taxon>Glomeromycotina</taxon>
        <taxon>Glomeromycetes</taxon>
        <taxon>Glomerales</taxon>
        <taxon>Glomeraceae</taxon>
        <taxon>Rhizophagus</taxon>
    </lineage>
</organism>
<dbReference type="PROSITE" id="PS50011">
    <property type="entry name" value="PROTEIN_KINASE_DOM"/>
    <property type="match status" value="1"/>
</dbReference>
<dbReference type="GO" id="GO:0005524">
    <property type="term" value="F:ATP binding"/>
    <property type="evidence" value="ECO:0007669"/>
    <property type="project" value="InterPro"/>
</dbReference>
<dbReference type="InterPro" id="IPR000719">
    <property type="entry name" value="Prot_kinase_dom"/>
</dbReference>
<evidence type="ECO:0000313" key="2">
    <source>
        <dbReference type="EMBL" id="EXX61649.1"/>
    </source>
</evidence>
<evidence type="ECO:0000259" key="1">
    <source>
        <dbReference type="PROSITE" id="PS50011"/>
    </source>
</evidence>
<dbReference type="Gene3D" id="1.10.510.10">
    <property type="entry name" value="Transferase(Phosphotransferase) domain 1"/>
    <property type="match status" value="1"/>
</dbReference>
<comment type="caution">
    <text evidence="2">The sequence shown here is derived from an EMBL/GenBank/DDBJ whole genome shotgun (WGS) entry which is preliminary data.</text>
</comment>
<dbReference type="Pfam" id="PF07714">
    <property type="entry name" value="PK_Tyr_Ser-Thr"/>
    <property type="match status" value="1"/>
</dbReference>